<protein>
    <submittedName>
        <fullName evidence="1">9870_t:CDS:1</fullName>
    </submittedName>
</protein>
<comment type="caution">
    <text evidence="1">The sequence shown here is derived from an EMBL/GenBank/DDBJ whole genome shotgun (WGS) entry which is preliminary data.</text>
</comment>
<dbReference type="AlphaFoldDB" id="A0A9N9P987"/>
<dbReference type="Proteomes" id="UP000789759">
    <property type="component" value="Unassembled WGS sequence"/>
</dbReference>
<sequence>NILDIFKFNSISMLKRSKRTRQLLEAIRKHWKQAKNSDKELESEPVEELKSRIVAELEPKPVEYEEVVSEMQIENPDELLDAKPDECDECFSTFLINVEVPKSYIENYDFTFDDTYNSSDNDNSKFTLRSLDFLLKNKSDDLWLKTVSQYLHLVQNQGFSKMDATTYEGENLDQIIPSLLLSEIVPITQDELLFYTKNKDESQLRQKLQDLSIHVSDFICESIGCLQLSEEECAINNSLLNNEQLIYTEACVVMHSGTNHNGWWTSKDLIKQISECAILIFEQTHLGKVALFLFDNSCNYNAFADNALVVTRINMKDGSKQPLLRNGQKPDGSTHIMMFTDIDGVVKPKGI</sequence>
<dbReference type="PANTHER" id="PTHR35871:SF1">
    <property type="entry name" value="CXC1-LIKE CYSTEINE CLUSTER ASSOCIATED WITH KDZ TRANSPOSASES DOMAIN-CONTAINING PROTEIN"/>
    <property type="match status" value="1"/>
</dbReference>
<name>A0A9N9P987_9GLOM</name>
<reference evidence="1" key="1">
    <citation type="submission" date="2021-06" db="EMBL/GenBank/DDBJ databases">
        <authorList>
            <person name="Kallberg Y."/>
            <person name="Tangrot J."/>
            <person name="Rosling A."/>
        </authorList>
    </citation>
    <scope>NUCLEOTIDE SEQUENCE</scope>
    <source>
        <strain evidence="1">FL966</strain>
    </source>
</reference>
<keyword evidence="2" id="KW-1185">Reference proteome</keyword>
<dbReference type="EMBL" id="CAJVQA010030197">
    <property type="protein sequence ID" value="CAG8798766.1"/>
    <property type="molecule type" value="Genomic_DNA"/>
</dbReference>
<gene>
    <name evidence="1" type="ORF">CPELLU_LOCUS17544</name>
</gene>
<feature type="non-terminal residue" evidence="1">
    <location>
        <position position="351"/>
    </location>
</feature>
<evidence type="ECO:0000313" key="2">
    <source>
        <dbReference type="Proteomes" id="UP000789759"/>
    </source>
</evidence>
<proteinExistence type="predicted"/>
<evidence type="ECO:0000313" key="1">
    <source>
        <dbReference type="EMBL" id="CAG8798766.1"/>
    </source>
</evidence>
<organism evidence="1 2">
    <name type="scientific">Cetraspora pellucida</name>
    <dbReference type="NCBI Taxonomy" id="1433469"/>
    <lineage>
        <taxon>Eukaryota</taxon>
        <taxon>Fungi</taxon>
        <taxon>Fungi incertae sedis</taxon>
        <taxon>Mucoromycota</taxon>
        <taxon>Glomeromycotina</taxon>
        <taxon>Glomeromycetes</taxon>
        <taxon>Diversisporales</taxon>
        <taxon>Gigasporaceae</taxon>
        <taxon>Cetraspora</taxon>
    </lineage>
</organism>
<dbReference type="PANTHER" id="PTHR35871">
    <property type="entry name" value="EXPRESSED PROTEIN"/>
    <property type="match status" value="1"/>
</dbReference>
<dbReference type="OrthoDB" id="2449121at2759"/>
<accession>A0A9N9P987</accession>